<sequence>MSEQLLISNDYAKTKTEKEENLSPYHMLKRAVELASVDDDDSFLDQNDLVKRDIRKRSREKQRIPTVEVKDDSLNNEMKQYEAKERDLMTSEDNQAKEPNQKSQIGDKLESPIHQKIESPNNKQIESPKHQQIESSKHKQNESPKHKQIEEDQIQREKEYKQKDFQDEQKQIDFQKQQKQIDFEQEQKQQEPANYQYEYHTPEKGVVFEYDEEETEEQMKLKRFREFLRQDNEEREMRRNQKKKRKEEQRRQRYEQKQKDLKLQEEEQRRIEEEQQIEDDRLIQQQVKQELEKRKQQEQMSNINERQFTGDVRQRKLEERIKRKEEERRRREGIARDEMFDEELRMRLSIQFEMRKALHKEDKRIKKKIKKV</sequence>
<feature type="region of interest" description="Disordered" evidence="1">
    <location>
        <begin position="227"/>
        <end position="279"/>
    </location>
</feature>
<organism evidence="2 3">
    <name type="scientific">Streblomastix strix</name>
    <dbReference type="NCBI Taxonomy" id="222440"/>
    <lineage>
        <taxon>Eukaryota</taxon>
        <taxon>Metamonada</taxon>
        <taxon>Preaxostyla</taxon>
        <taxon>Oxymonadida</taxon>
        <taxon>Streblomastigidae</taxon>
        <taxon>Streblomastix</taxon>
    </lineage>
</organism>
<evidence type="ECO:0000313" key="2">
    <source>
        <dbReference type="EMBL" id="KAA6374492.1"/>
    </source>
</evidence>
<protein>
    <submittedName>
        <fullName evidence="2">Uncharacterized protein</fullName>
    </submittedName>
</protein>
<comment type="caution">
    <text evidence="2">The sequence shown here is derived from an EMBL/GenBank/DDBJ whole genome shotgun (WGS) entry which is preliminary data.</text>
</comment>
<evidence type="ECO:0000313" key="3">
    <source>
        <dbReference type="Proteomes" id="UP000324800"/>
    </source>
</evidence>
<dbReference type="Proteomes" id="UP000324800">
    <property type="component" value="Unassembled WGS sequence"/>
</dbReference>
<feature type="compositionally biased region" description="Basic and acidic residues" evidence="1">
    <location>
        <begin position="126"/>
        <end position="173"/>
    </location>
</feature>
<dbReference type="EMBL" id="SNRW01011940">
    <property type="protein sequence ID" value="KAA6374492.1"/>
    <property type="molecule type" value="Genomic_DNA"/>
</dbReference>
<gene>
    <name evidence="2" type="ORF">EZS28_029980</name>
</gene>
<feature type="compositionally biased region" description="Basic and acidic residues" evidence="1">
    <location>
        <begin position="227"/>
        <end position="239"/>
    </location>
</feature>
<feature type="compositionally biased region" description="Basic and acidic residues" evidence="1">
    <location>
        <begin position="12"/>
        <end position="21"/>
    </location>
</feature>
<name>A0A5J4UWN4_9EUKA</name>
<feature type="compositionally biased region" description="Basic and acidic residues" evidence="1">
    <location>
        <begin position="68"/>
        <end position="117"/>
    </location>
</feature>
<feature type="compositionally biased region" description="Basic and acidic residues" evidence="1">
    <location>
        <begin position="179"/>
        <end position="189"/>
    </location>
</feature>
<feature type="compositionally biased region" description="Basic and acidic residues" evidence="1">
    <location>
        <begin position="246"/>
        <end position="279"/>
    </location>
</feature>
<reference evidence="2 3" key="1">
    <citation type="submission" date="2019-03" db="EMBL/GenBank/DDBJ databases">
        <title>Single cell metagenomics reveals metabolic interactions within the superorganism composed of flagellate Streblomastix strix and complex community of Bacteroidetes bacteria on its surface.</title>
        <authorList>
            <person name="Treitli S.C."/>
            <person name="Kolisko M."/>
            <person name="Husnik F."/>
            <person name="Keeling P."/>
            <person name="Hampl V."/>
        </authorList>
    </citation>
    <scope>NUCLEOTIDE SEQUENCE [LARGE SCALE GENOMIC DNA]</scope>
    <source>
        <strain evidence="2">ST1C</strain>
    </source>
</reference>
<dbReference type="AlphaFoldDB" id="A0A5J4UWN4"/>
<feature type="region of interest" description="Disordered" evidence="1">
    <location>
        <begin position="39"/>
        <end position="201"/>
    </location>
</feature>
<proteinExistence type="predicted"/>
<evidence type="ECO:0000256" key="1">
    <source>
        <dbReference type="SAM" id="MobiDB-lite"/>
    </source>
</evidence>
<feature type="region of interest" description="Disordered" evidence="1">
    <location>
        <begin position="1"/>
        <end position="22"/>
    </location>
</feature>
<accession>A0A5J4UWN4</accession>